<gene>
    <name evidence="1" type="ORF">F543_13980</name>
</gene>
<organism evidence="1 2">
    <name type="scientific">Bibersteinia trehalosi USDA-ARS-USMARC-189</name>
    <dbReference type="NCBI Taxonomy" id="1263831"/>
    <lineage>
        <taxon>Bacteria</taxon>
        <taxon>Pseudomonadati</taxon>
        <taxon>Pseudomonadota</taxon>
        <taxon>Gammaproteobacteria</taxon>
        <taxon>Pasteurellales</taxon>
        <taxon>Pasteurellaceae</taxon>
        <taxon>Bibersteinia</taxon>
    </lineage>
</organism>
<accession>A0ABM5PF11</accession>
<sequence length="55" mass="6422">MAISFFILLKNKAAVGKYQKSTCNSKMKSLVCLLLEQIPHQCGILFWTEYRIKRE</sequence>
<evidence type="ECO:0000313" key="1">
    <source>
        <dbReference type="EMBL" id="AHG84262.1"/>
    </source>
</evidence>
<name>A0ABM5PF11_BIBTR</name>
<evidence type="ECO:0000313" key="2">
    <source>
        <dbReference type="Proteomes" id="UP000019092"/>
    </source>
</evidence>
<keyword evidence="2" id="KW-1185">Reference proteome</keyword>
<reference evidence="1 2" key="1">
    <citation type="submission" date="2013-12" db="EMBL/GenBank/DDBJ databases">
        <title>Annotation of the Bibersteinia trehalosi USDA-ARS-USMARC-189 complete genome.</title>
        <authorList>
            <person name="Harhay G.P."/>
            <person name="McVey S."/>
            <person name="Clawson M.L."/>
            <person name="Bono J."/>
            <person name="Heaton M.P."/>
            <person name="Chitko-Mckown C.G."/>
            <person name="Harhay D.M."/>
            <person name="Smith T.P.L."/>
        </authorList>
    </citation>
    <scope>NUCLEOTIDE SEQUENCE [LARGE SCALE GENOMIC DNA]</scope>
    <source>
        <strain evidence="1 2">USDA-ARS-USMARC-189</strain>
    </source>
</reference>
<protein>
    <submittedName>
        <fullName evidence="1">Uncharacterized protein</fullName>
    </submittedName>
</protein>
<proteinExistence type="predicted"/>
<dbReference type="Proteomes" id="UP000019092">
    <property type="component" value="Chromosome"/>
</dbReference>
<dbReference type="EMBL" id="CP006955">
    <property type="protein sequence ID" value="AHG84262.1"/>
    <property type="molecule type" value="Genomic_DNA"/>
</dbReference>